<dbReference type="GO" id="GO:0032259">
    <property type="term" value="P:methylation"/>
    <property type="evidence" value="ECO:0007669"/>
    <property type="project" value="UniProtKB-KW"/>
</dbReference>
<dbReference type="AlphaFoldDB" id="A0ABD5XU27"/>
<dbReference type="GO" id="GO:0008168">
    <property type="term" value="F:methyltransferase activity"/>
    <property type="evidence" value="ECO:0007669"/>
    <property type="project" value="UniProtKB-KW"/>
</dbReference>
<evidence type="ECO:0000313" key="2">
    <source>
        <dbReference type="Proteomes" id="UP001596432"/>
    </source>
</evidence>
<name>A0ABD5XU27_9EURY</name>
<protein>
    <submittedName>
        <fullName evidence="1">Class I SAM-dependent methyltransferase</fullName>
    </submittedName>
</protein>
<dbReference type="GeneID" id="78818840"/>
<reference evidence="1 2" key="1">
    <citation type="journal article" date="2019" name="Int. J. Syst. Evol. Microbiol.">
        <title>The Global Catalogue of Microorganisms (GCM) 10K type strain sequencing project: providing services to taxonomists for standard genome sequencing and annotation.</title>
        <authorList>
            <consortium name="The Broad Institute Genomics Platform"/>
            <consortium name="The Broad Institute Genome Sequencing Center for Infectious Disease"/>
            <person name="Wu L."/>
            <person name="Ma J."/>
        </authorList>
    </citation>
    <scope>NUCLEOTIDE SEQUENCE [LARGE SCALE GENOMIC DNA]</scope>
    <source>
        <strain evidence="1 2">XZYJT29</strain>
    </source>
</reference>
<evidence type="ECO:0000313" key="1">
    <source>
        <dbReference type="EMBL" id="MFC7138600.1"/>
    </source>
</evidence>
<dbReference type="InterPro" id="IPR029063">
    <property type="entry name" value="SAM-dependent_MTases_sf"/>
</dbReference>
<dbReference type="Proteomes" id="UP001596432">
    <property type="component" value="Unassembled WGS sequence"/>
</dbReference>
<accession>A0ABD5XU27</accession>
<proteinExistence type="predicted"/>
<organism evidence="1 2">
    <name type="scientific">Halosimplex aquaticum</name>
    <dbReference type="NCBI Taxonomy" id="3026162"/>
    <lineage>
        <taxon>Archaea</taxon>
        <taxon>Methanobacteriati</taxon>
        <taxon>Methanobacteriota</taxon>
        <taxon>Stenosarchaea group</taxon>
        <taxon>Halobacteria</taxon>
        <taxon>Halobacteriales</taxon>
        <taxon>Haloarculaceae</taxon>
        <taxon>Halosimplex</taxon>
    </lineage>
</organism>
<dbReference type="Gene3D" id="3.40.50.150">
    <property type="entry name" value="Vaccinia Virus protein VP39"/>
    <property type="match status" value="1"/>
</dbReference>
<keyword evidence="1" id="KW-0808">Transferase</keyword>
<dbReference type="RefSeq" id="WP_274324217.1">
    <property type="nucleotide sequence ID" value="NZ_CP118158.1"/>
</dbReference>
<dbReference type="SUPFAM" id="SSF53335">
    <property type="entry name" value="S-adenosyl-L-methionine-dependent methyltransferases"/>
    <property type="match status" value="1"/>
</dbReference>
<keyword evidence="1" id="KW-0489">Methyltransferase</keyword>
<gene>
    <name evidence="1" type="ORF">ACFQMA_01965</name>
</gene>
<dbReference type="EMBL" id="JBHTAS010000001">
    <property type="protein sequence ID" value="MFC7138600.1"/>
    <property type="molecule type" value="Genomic_DNA"/>
</dbReference>
<sequence length="237" mass="26323">MGREKFEVADDFLTIGRTFAEYRRMFDLGAEDLADREILDCGGGAGAFTATAAELAERAVAVDPLYGPPPEELEPELDAAIEYNVAQLREKRDLFVWDFYGDVETRGRYLCAAAERFLADYATQPDRYVAGGLPELPVGDDSVDLALVANLLFVYDDRLDREFHAAALRELARVAREEVRVFPLHSLDRTRSAYVDPVAESLRGDGHAVELREVPYEFQPGATEMLVLTPSQTTPSG</sequence>
<keyword evidence="2" id="KW-1185">Reference proteome</keyword>
<comment type="caution">
    <text evidence="1">The sequence shown here is derived from an EMBL/GenBank/DDBJ whole genome shotgun (WGS) entry which is preliminary data.</text>
</comment>